<dbReference type="Proteomes" id="UP000192746">
    <property type="component" value="Unassembled WGS sequence"/>
</dbReference>
<accession>A0A1Y1SZC8</accession>
<dbReference type="OrthoDB" id="9812754at2"/>
<evidence type="ECO:0000259" key="1">
    <source>
        <dbReference type="Pfam" id="PF02627"/>
    </source>
</evidence>
<dbReference type="InterPro" id="IPR003779">
    <property type="entry name" value="CMD-like"/>
</dbReference>
<comment type="caution">
    <text evidence="2">The sequence shown here is derived from an EMBL/GenBank/DDBJ whole genome shotgun (WGS) entry which is preliminary data.</text>
</comment>
<keyword evidence="3" id="KW-1185">Reference proteome</keyword>
<dbReference type="Pfam" id="PF02627">
    <property type="entry name" value="CMD"/>
    <property type="match status" value="1"/>
</dbReference>
<dbReference type="Gene3D" id="1.20.1290.10">
    <property type="entry name" value="AhpD-like"/>
    <property type="match status" value="1"/>
</dbReference>
<reference evidence="2 3" key="1">
    <citation type="submission" date="2013-04" db="EMBL/GenBank/DDBJ databases">
        <title>Zunongwangia sp. 22II14-10F7 Genome Sequencing.</title>
        <authorList>
            <person name="Lai Q."/>
            <person name="Shao Z."/>
        </authorList>
    </citation>
    <scope>NUCLEOTIDE SEQUENCE [LARGE SCALE GENOMIC DNA]</scope>
    <source>
        <strain evidence="2 3">22II14-10F7</strain>
    </source>
</reference>
<sequence length="227" mass="25857">MKLFKLIIVLFICHYNIHAQELSNQQKSIASISALTAKSDWKGLKPELSKGLDNGLSINEIKEELVHLYAYVGFPKSIMGLRTFLAVLEERRANGIQDNWGKEASLIDDTQPKYDRGKKVLEALIQNPLPDTKPDYQQFSPEIDRFLKEHLFADIFERDVLSHKQRELITVSALMSLGNVKPMLKGHLGISIKQGFTKAQLEDLAKTLKPYLNRKKLKSAKEVIEEL</sequence>
<evidence type="ECO:0000313" key="2">
    <source>
        <dbReference type="EMBL" id="ORL43593.1"/>
    </source>
</evidence>
<dbReference type="EMBL" id="ARYN01000034">
    <property type="protein sequence ID" value="ORL43593.1"/>
    <property type="molecule type" value="Genomic_DNA"/>
</dbReference>
<dbReference type="PANTHER" id="PTHR33570">
    <property type="entry name" value="4-CARBOXYMUCONOLACTONE DECARBOXYLASE FAMILY PROTEIN"/>
    <property type="match status" value="1"/>
</dbReference>
<dbReference type="PANTHER" id="PTHR33570:SF2">
    <property type="entry name" value="CARBOXYMUCONOLACTONE DECARBOXYLASE-LIKE DOMAIN-CONTAINING PROTEIN"/>
    <property type="match status" value="1"/>
</dbReference>
<dbReference type="RefSeq" id="WP_084843463.1">
    <property type="nucleotide sequence ID" value="NZ_ARYN01000034.1"/>
</dbReference>
<feature type="domain" description="Carboxymuconolactone decarboxylase-like" evidence="1">
    <location>
        <begin position="141"/>
        <end position="225"/>
    </location>
</feature>
<dbReference type="GO" id="GO:0051920">
    <property type="term" value="F:peroxiredoxin activity"/>
    <property type="evidence" value="ECO:0007669"/>
    <property type="project" value="InterPro"/>
</dbReference>
<organism evidence="2 3">
    <name type="scientific">Zunongwangia atlantica 22II14-10F7</name>
    <dbReference type="NCBI Taxonomy" id="1185767"/>
    <lineage>
        <taxon>Bacteria</taxon>
        <taxon>Pseudomonadati</taxon>
        <taxon>Bacteroidota</taxon>
        <taxon>Flavobacteriia</taxon>
        <taxon>Flavobacteriales</taxon>
        <taxon>Flavobacteriaceae</taxon>
        <taxon>Zunongwangia</taxon>
    </lineage>
</organism>
<dbReference type="AlphaFoldDB" id="A0A1Y1SZC8"/>
<dbReference type="SUPFAM" id="SSF69118">
    <property type="entry name" value="AhpD-like"/>
    <property type="match status" value="1"/>
</dbReference>
<protein>
    <submittedName>
        <fullName evidence="2">Gamma-carboxymuconolactone decarboxylase subunit like protein</fullName>
    </submittedName>
</protein>
<dbReference type="STRING" id="1185767.IIF7_20026"/>
<name>A0A1Y1SZC8_9FLAO</name>
<evidence type="ECO:0000313" key="3">
    <source>
        <dbReference type="Proteomes" id="UP000192746"/>
    </source>
</evidence>
<dbReference type="InterPro" id="IPR029032">
    <property type="entry name" value="AhpD-like"/>
</dbReference>
<dbReference type="InterPro" id="IPR052512">
    <property type="entry name" value="4CMD/NDH-1_regulator"/>
</dbReference>
<proteinExistence type="predicted"/>
<gene>
    <name evidence="2" type="ORF">IIF7_20026</name>
</gene>